<proteinExistence type="predicted"/>
<gene>
    <name evidence="1" type="ORF">HDU87_000929</name>
</gene>
<comment type="caution">
    <text evidence="1">The sequence shown here is derived from an EMBL/GenBank/DDBJ whole genome shotgun (WGS) entry which is preliminary data.</text>
</comment>
<protein>
    <submittedName>
        <fullName evidence="1">Uncharacterized protein</fullName>
    </submittedName>
</protein>
<organism evidence="1 2">
    <name type="scientific">Geranomyces variabilis</name>
    <dbReference type="NCBI Taxonomy" id="109894"/>
    <lineage>
        <taxon>Eukaryota</taxon>
        <taxon>Fungi</taxon>
        <taxon>Fungi incertae sedis</taxon>
        <taxon>Chytridiomycota</taxon>
        <taxon>Chytridiomycota incertae sedis</taxon>
        <taxon>Chytridiomycetes</taxon>
        <taxon>Spizellomycetales</taxon>
        <taxon>Powellomycetaceae</taxon>
        <taxon>Geranomyces</taxon>
    </lineage>
</organism>
<keyword evidence="2" id="KW-1185">Reference proteome</keyword>
<name>A0AAD5TBN1_9FUNG</name>
<dbReference type="Proteomes" id="UP001212152">
    <property type="component" value="Unassembled WGS sequence"/>
</dbReference>
<dbReference type="AlphaFoldDB" id="A0AAD5TBN1"/>
<dbReference type="EMBL" id="JADGJQ010000115">
    <property type="protein sequence ID" value="KAJ3168770.1"/>
    <property type="molecule type" value="Genomic_DNA"/>
</dbReference>
<evidence type="ECO:0000313" key="2">
    <source>
        <dbReference type="Proteomes" id="UP001212152"/>
    </source>
</evidence>
<accession>A0AAD5TBN1</accession>
<evidence type="ECO:0000313" key="1">
    <source>
        <dbReference type="EMBL" id="KAJ3168770.1"/>
    </source>
</evidence>
<reference evidence="1" key="1">
    <citation type="submission" date="2020-05" db="EMBL/GenBank/DDBJ databases">
        <title>Phylogenomic resolution of chytrid fungi.</title>
        <authorList>
            <person name="Stajich J.E."/>
            <person name="Amses K."/>
            <person name="Simmons R."/>
            <person name="Seto K."/>
            <person name="Myers J."/>
            <person name="Bonds A."/>
            <person name="Quandt C.A."/>
            <person name="Barry K."/>
            <person name="Liu P."/>
            <person name="Grigoriev I."/>
            <person name="Longcore J.E."/>
            <person name="James T.Y."/>
        </authorList>
    </citation>
    <scope>NUCLEOTIDE SEQUENCE</scope>
    <source>
        <strain evidence="1">JEL0379</strain>
    </source>
</reference>
<sequence length="385" mass="43287">MGGNAFKTCTTRRMALAEYQALIARLSPYVSTLYERTAVPQSVHNKEDFGDLDFLVAGPIADDPPALIAERFHSKERVRSGPVTSVEVDEFQVDLICVTLPTFDYALTFYNWNGFGMLRGVLARSLGLKDGAEGLRAPVFFSPVVDNDEDYAQMMVKLRNGNLDPAKVIDYNTDAGAVMGFVLLSLDHEEVLRFLDLDVETCRRGFGTMDELCSYFTSTKYFMPSAFSKHGGKQRIMQRLGEFLHKCVLPPGSAAFSEENGDIRRAERSLFRKLAVRHFGKTAEWNAMVETERIRRQYKTMFGSKVVRNITSMSGRDLGEVMKKVKKKVPLSAPDISRTLNSLDESGVRAIIEECWHRYTAERPQTLMCESACTRDGYNIETAAV</sequence>